<organism evidence="3">
    <name type="scientific">Candidatus Methanophagaceae archaeon ANME-1 ERB6</name>
    <dbReference type="NCBI Taxonomy" id="2759912"/>
    <lineage>
        <taxon>Archaea</taxon>
        <taxon>Methanobacteriati</taxon>
        <taxon>Methanobacteriota</taxon>
        <taxon>Stenosarchaea group</taxon>
        <taxon>Methanomicrobia</taxon>
        <taxon>Candidatus Methanophagales</taxon>
        <taxon>Candidatus Methanophagaceae</taxon>
    </lineage>
</organism>
<name>A0A7G9YWE6_9EURY</name>
<accession>A0A7G9YWE6</accession>
<evidence type="ECO:0000313" key="2">
    <source>
        <dbReference type="EMBL" id="QNO51186.1"/>
    </source>
</evidence>
<dbReference type="InterPro" id="IPR011008">
    <property type="entry name" value="Dimeric_a/b-barrel"/>
</dbReference>
<evidence type="ECO:0000313" key="5">
    <source>
        <dbReference type="EMBL" id="QNO53759.1"/>
    </source>
</evidence>
<protein>
    <recommendedName>
        <fullName evidence="1">Transcription regulator AsnC/Lrp ligand binding domain-containing protein</fullName>
    </recommendedName>
</protein>
<gene>
    <name evidence="4" type="ORF">AFNPGKIM_00019</name>
    <name evidence="3" type="ORF">CJELADDK_00009</name>
    <name evidence="5" type="ORF">JMICBFOL_00008</name>
    <name evidence="2" type="ORF">NIPIMIJO_00026</name>
</gene>
<reference evidence="3" key="1">
    <citation type="submission" date="2020-06" db="EMBL/GenBank/DDBJ databases">
        <title>Unique genomic features of the anaerobic methanotrophic archaea.</title>
        <authorList>
            <person name="Chadwick G.L."/>
            <person name="Skennerton C.T."/>
            <person name="Laso-Perez R."/>
            <person name="Leu A.O."/>
            <person name="Speth D.R."/>
            <person name="Yu H."/>
            <person name="Morgan-Lang C."/>
            <person name="Hatzenpichler R."/>
            <person name="Goudeau D."/>
            <person name="Malmstrom R."/>
            <person name="Brazelton W.J."/>
            <person name="Woyke T."/>
            <person name="Hallam S.J."/>
            <person name="Tyson G.W."/>
            <person name="Wegener G."/>
            <person name="Boetius A."/>
            <person name="Orphan V."/>
        </authorList>
    </citation>
    <scope>NUCLEOTIDE SEQUENCE</scope>
</reference>
<dbReference type="Pfam" id="PF01037">
    <property type="entry name" value="AsnC_trans_reg"/>
    <property type="match status" value="1"/>
</dbReference>
<dbReference type="EMBL" id="MT631462">
    <property type="protein sequence ID" value="QNO51186.1"/>
    <property type="molecule type" value="Genomic_DNA"/>
</dbReference>
<evidence type="ECO:0000259" key="1">
    <source>
        <dbReference type="Pfam" id="PF01037"/>
    </source>
</evidence>
<dbReference type="AlphaFoldDB" id="A0A7G9YWE6"/>
<evidence type="ECO:0000313" key="4">
    <source>
        <dbReference type="EMBL" id="QNO53323.1"/>
    </source>
</evidence>
<dbReference type="EMBL" id="MT631508">
    <property type="protein sequence ID" value="QNO52330.1"/>
    <property type="molecule type" value="Genomic_DNA"/>
</dbReference>
<sequence>MVKVFTLVNAEMGKAREVLSELKKTGLEVYPLFGEYDYMVIAETGDLKTATAAILDKIQAIKAVTRTRTLVGAEM</sequence>
<dbReference type="EMBL" id="MT631550">
    <property type="protein sequence ID" value="QNO53759.1"/>
    <property type="molecule type" value="Genomic_DNA"/>
</dbReference>
<evidence type="ECO:0000313" key="3">
    <source>
        <dbReference type="EMBL" id="QNO52330.1"/>
    </source>
</evidence>
<dbReference type="EMBL" id="MT631537">
    <property type="protein sequence ID" value="QNO53323.1"/>
    <property type="molecule type" value="Genomic_DNA"/>
</dbReference>
<feature type="domain" description="Transcription regulator AsnC/Lrp ligand binding" evidence="1">
    <location>
        <begin position="27"/>
        <end position="71"/>
    </location>
</feature>
<proteinExistence type="predicted"/>
<dbReference type="Gene3D" id="3.30.70.920">
    <property type="match status" value="1"/>
</dbReference>
<dbReference type="SUPFAM" id="SSF54909">
    <property type="entry name" value="Dimeric alpha+beta barrel"/>
    <property type="match status" value="1"/>
</dbReference>
<dbReference type="InterPro" id="IPR019887">
    <property type="entry name" value="Tscrpt_reg_AsnC/Lrp_C"/>
</dbReference>